<evidence type="ECO:0000313" key="2">
    <source>
        <dbReference type="Proteomes" id="UP000078476"/>
    </source>
</evidence>
<organism evidence="1 2">
    <name type="scientific">Methylomonas lenta</name>
    <dbReference type="NCBI Taxonomy" id="980561"/>
    <lineage>
        <taxon>Bacteria</taxon>
        <taxon>Pseudomonadati</taxon>
        <taxon>Pseudomonadota</taxon>
        <taxon>Gammaproteobacteria</taxon>
        <taxon>Methylococcales</taxon>
        <taxon>Methylococcaceae</taxon>
        <taxon>Methylomonas</taxon>
    </lineage>
</organism>
<dbReference type="STRING" id="980561.A1359_21005"/>
<dbReference type="RefSeq" id="WP_066978036.1">
    <property type="nucleotide sequence ID" value="NZ_LUUI01000047.1"/>
</dbReference>
<name>A0A177NQM7_9GAMM</name>
<keyword evidence="2" id="KW-1185">Reference proteome</keyword>
<dbReference type="Pfam" id="PF07849">
    <property type="entry name" value="DUF1641"/>
    <property type="match status" value="1"/>
</dbReference>
<gene>
    <name evidence="1" type="ORF">A1359_21005</name>
</gene>
<dbReference type="InterPro" id="IPR012440">
    <property type="entry name" value="DUF1641"/>
</dbReference>
<dbReference type="Proteomes" id="UP000078476">
    <property type="component" value="Unassembled WGS sequence"/>
</dbReference>
<proteinExistence type="predicted"/>
<evidence type="ECO:0000313" key="1">
    <source>
        <dbReference type="EMBL" id="OAI20388.1"/>
    </source>
</evidence>
<protein>
    <recommendedName>
        <fullName evidence="3">DUF1641 domain-containing protein</fullName>
    </recommendedName>
</protein>
<dbReference type="EMBL" id="LUUI01000047">
    <property type="protein sequence ID" value="OAI20388.1"/>
    <property type="molecule type" value="Genomic_DNA"/>
</dbReference>
<reference evidence="1 2" key="1">
    <citation type="submission" date="2016-03" db="EMBL/GenBank/DDBJ databases">
        <authorList>
            <person name="Ploux O."/>
        </authorList>
    </citation>
    <scope>NUCLEOTIDE SEQUENCE [LARGE SCALE GENOMIC DNA]</scope>
    <source>
        <strain evidence="1 2">R-45370</strain>
    </source>
</reference>
<evidence type="ECO:0008006" key="3">
    <source>
        <dbReference type="Google" id="ProtNLM"/>
    </source>
</evidence>
<dbReference type="OrthoDB" id="9034370at2"/>
<comment type="caution">
    <text evidence="1">The sequence shown here is derived from an EMBL/GenBank/DDBJ whole genome shotgun (WGS) entry which is preliminary data.</text>
</comment>
<dbReference type="AlphaFoldDB" id="A0A177NQM7"/>
<sequence>MSEEMQLNGNLEKLMSAPVLNDQATIDGIKNLIDKAAPLVQAGRFNNIIDLLSIISDNIEFLDEAALEKTTKVGEEILALGWTAGNAVRMANAQTEALEKPPGLFQLISSLNDPDVRRSLHFFIGTMRIIGRQMKND</sequence>
<accession>A0A177NQM7</accession>